<reference evidence="2" key="2">
    <citation type="submission" date="2011-09" db="EMBL/GenBank/DDBJ databases">
        <title>Sequence assembly of the Felis catus genome version 6.2.</title>
        <authorList>
            <person name="Hillier L.W."/>
            <person name="Warren W."/>
            <person name="Obrien S."/>
            <person name="Wilson R.K."/>
        </authorList>
    </citation>
    <scope>NUCLEOTIDE SEQUENCE [LARGE SCALE GENOMIC DNA]</scope>
    <source>
        <strain evidence="2">Abyssinian</strain>
    </source>
</reference>
<dbReference type="GeneTree" id="ENSGT00860000135184"/>
<evidence type="ECO:0000313" key="2">
    <source>
        <dbReference type="Ensembl" id="ENSFCTP00005042727.1"/>
    </source>
</evidence>
<dbReference type="Ensembl" id="ENSFCTT00005058182.1">
    <property type="protein sequence ID" value="ENSFCTP00005042727.1"/>
    <property type="gene ID" value="ENSFCTG00005020274.1"/>
</dbReference>
<reference evidence="2" key="4">
    <citation type="submission" date="2025-05" db="UniProtKB">
        <authorList>
            <consortium name="Ensembl"/>
        </authorList>
    </citation>
    <scope>IDENTIFICATION</scope>
    <source>
        <strain evidence="2">breed Abyssinian</strain>
    </source>
</reference>
<reference evidence="3" key="3">
    <citation type="submission" date="2021-02" db="EMBL/GenBank/DDBJ databases">
        <title>Safari Cat Assemblies.</title>
        <authorList>
            <person name="Bredemeyer K.R."/>
            <person name="Murphy W.J."/>
        </authorList>
    </citation>
    <scope>NUCLEOTIDE SEQUENCE [LARGE SCALE GENOMIC DNA]</scope>
</reference>
<feature type="compositionally biased region" description="Gly residues" evidence="1">
    <location>
        <begin position="122"/>
        <end position="137"/>
    </location>
</feature>
<reference evidence="2" key="1">
    <citation type="journal article" date="2007" name="Genome Res.">
        <title>Initial sequence and comparative analysis of the cat genome.</title>
        <authorList>
            <person name="Pontius J.U."/>
            <person name="Mullikin J.C."/>
            <person name="Smith D.R."/>
            <person name="Lindblad-Toh K."/>
            <person name="Gnerre S."/>
            <person name="Clamp M."/>
            <person name="Chang J."/>
            <person name="Stephens R."/>
            <person name="Neelam B."/>
            <person name="Volfovsky N."/>
            <person name="Schaffer A.A."/>
            <person name="Agarwala R."/>
            <person name="Narfstrom K."/>
            <person name="Murphy W.J."/>
            <person name="Giger U."/>
            <person name="Roca A.L."/>
            <person name="Antunes A."/>
            <person name="Menotti-Raymond M."/>
            <person name="Yuhki N."/>
            <person name="Pecon-Slattery J."/>
            <person name="Johnson W.E."/>
            <person name="Bourque G."/>
            <person name="Tesler G."/>
            <person name="O'Brien S.J."/>
        </authorList>
    </citation>
    <scope>NUCLEOTIDE SEQUENCE [LARGE SCALE GENOMIC DNA]</scope>
    <source>
        <strain evidence="2">Abyssinian</strain>
    </source>
</reference>
<feature type="compositionally biased region" description="Gly residues" evidence="1">
    <location>
        <begin position="144"/>
        <end position="167"/>
    </location>
</feature>
<dbReference type="Proteomes" id="UP000823872">
    <property type="component" value="Chromosome B2"/>
</dbReference>
<keyword evidence="3" id="KW-1185">Reference proteome</keyword>
<gene>
    <name evidence="2" type="primary">MTHFSD</name>
</gene>
<feature type="region of interest" description="Disordered" evidence="1">
    <location>
        <begin position="82"/>
        <end position="176"/>
    </location>
</feature>
<dbReference type="Ensembl" id="ENSFCTT00005058207.1">
    <property type="protein sequence ID" value="ENSFCTP00005042744.1"/>
    <property type="gene ID" value="ENSFCTG00005020274.1"/>
</dbReference>
<accession>A0ABI7Z6K2</accession>
<protein>
    <submittedName>
        <fullName evidence="2">Uncharacterized protein</fullName>
    </submittedName>
</protein>
<dbReference type="Ensembl" id="ENSFCTT00005058295.1">
    <property type="protein sequence ID" value="ENSFCTP00005042808.1"/>
    <property type="gene ID" value="ENSFCTG00005020274.1"/>
</dbReference>
<name>A0ABI7Z6K2_FELCA</name>
<proteinExistence type="predicted"/>
<sequence length="228" mass="23605">MRVVTWTPPVSLTGLALVVVAEHRVQVHSENLCVVLLVPRVPVPILRPHLLHPRRPRLHPRIRGVAVEPHELRVVHVAHGDEAGLPEAGPGHRGVEIPQGVGACGRGGAETPPDPPPRAGPGSQGEGDGRAGRGGPELGRAGRSPGGTGEGSPGRGPGGGLGPGGGQSASPGVPRPRRAVFSLLPLRVPFLPTPHSPAQVWGAARAPNSSRSTVRDIRNRILGVWGEM</sequence>
<evidence type="ECO:0000256" key="1">
    <source>
        <dbReference type="SAM" id="MobiDB-lite"/>
    </source>
</evidence>
<organism evidence="2 3">
    <name type="scientific">Felis catus</name>
    <name type="common">Cat</name>
    <name type="synonym">Felis silvestris catus</name>
    <dbReference type="NCBI Taxonomy" id="9685"/>
    <lineage>
        <taxon>Eukaryota</taxon>
        <taxon>Metazoa</taxon>
        <taxon>Chordata</taxon>
        <taxon>Craniata</taxon>
        <taxon>Vertebrata</taxon>
        <taxon>Euteleostomi</taxon>
        <taxon>Mammalia</taxon>
        <taxon>Eutheria</taxon>
        <taxon>Laurasiatheria</taxon>
        <taxon>Carnivora</taxon>
        <taxon>Feliformia</taxon>
        <taxon>Felidae</taxon>
        <taxon>Felinae</taxon>
        <taxon>Felis</taxon>
    </lineage>
</organism>
<evidence type="ECO:0000313" key="3">
    <source>
        <dbReference type="Proteomes" id="UP000823872"/>
    </source>
</evidence>